<dbReference type="OrthoDB" id="5789327at2759"/>
<dbReference type="PANTHER" id="PTHR37968:SF1">
    <property type="entry name" value="LEUCINE-RICH REPEAT-CONTAINING PROTEIN"/>
    <property type="match status" value="1"/>
</dbReference>
<dbReference type="WBParaSite" id="ASIM_0001836801-mRNA-1">
    <property type="protein sequence ID" value="ASIM_0001836801-mRNA-1"/>
    <property type="gene ID" value="ASIM_0001836801"/>
</dbReference>
<evidence type="ECO:0000313" key="2">
    <source>
        <dbReference type="Proteomes" id="UP000267096"/>
    </source>
</evidence>
<protein>
    <submittedName>
        <fullName evidence="3">Flavodoxin-like domain-containing protein</fullName>
    </submittedName>
</protein>
<dbReference type="AlphaFoldDB" id="A0A0M3KBM1"/>
<evidence type="ECO:0000313" key="1">
    <source>
        <dbReference type="EMBL" id="VDK61408.1"/>
    </source>
</evidence>
<reference evidence="1 2" key="2">
    <citation type="submission" date="2018-11" db="EMBL/GenBank/DDBJ databases">
        <authorList>
            <consortium name="Pathogen Informatics"/>
        </authorList>
    </citation>
    <scope>NUCLEOTIDE SEQUENCE [LARGE SCALE GENOMIC DNA]</scope>
</reference>
<dbReference type="PANTHER" id="PTHR37968">
    <property type="entry name" value="PROTEIN CBG06678"/>
    <property type="match status" value="1"/>
</dbReference>
<sequence length="223" mass="25193">MRFVVISEDFVKSTANAVTVKFLIAQELKFGLDNDAELFLSVLSERFPRLEALFWDWNMVDPEIRFDERSKAVAETLVQLYRSLDLRMLAIVAYTPCPKTYLAAEALIQYLIAEKVQSCTLKRLSTKGLKNADGNFVLILAGSDVDMMKRVEDVVCVGQNPSPNLRHFLYVLDPNCGTHETNATFEFLGFDEKLVRSEFASKYNDSSDCSSCCNSNNDNDNVL</sequence>
<name>A0A0M3KBM1_ANISI</name>
<dbReference type="EMBL" id="UYRR01034552">
    <property type="protein sequence ID" value="VDK61408.1"/>
    <property type="molecule type" value="Genomic_DNA"/>
</dbReference>
<organism evidence="3">
    <name type="scientific">Anisakis simplex</name>
    <name type="common">Herring worm</name>
    <dbReference type="NCBI Taxonomy" id="6269"/>
    <lineage>
        <taxon>Eukaryota</taxon>
        <taxon>Metazoa</taxon>
        <taxon>Ecdysozoa</taxon>
        <taxon>Nematoda</taxon>
        <taxon>Chromadorea</taxon>
        <taxon>Rhabditida</taxon>
        <taxon>Spirurina</taxon>
        <taxon>Ascaridomorpha</taxon>
        <taxon>Ascaridoidea</taxon>
        <taxon>Anisakidae</taxon>
        <taxon>Anisakis</taxon>
        <taxon>Anisakis simplex complex</taxon>
    </lineage>
</organism>
<accession>A0A0M3KBM1</accession>
<keyword evidence="2" id="KW-1185">Reference proteome</keyword>
<dbReference type="Proteomes" id="UP000267096">
    <property type="component" value="Unassembled WGS sequence"/>
</dbReference>
<proteinExistence type="predicted"/>
<evidence type="ECO:0000313" key="3">
    <source>
        <dbReference type="WBParaSite" id="ASIM_0001836801-mRNA-1"/>
    </source>
</evidence>
<gene>
    <name evidence="1" type="ORF">ASIM_LOCUS17769</name>
</gene>
<reference evidence="3" key="1">
    <citation type="submission" date="2017-02" db="UniProtKB">
        <authorList>
            <consortium name="WormBaseParasite"/>
        </authorList>
    </citation>
    <scope>IDENTIFICATION</scope>
</reference>